<evidence type="ECO:0000256" key="7">
    <source>
        <dbReference type="ARBA" id="ARBA00022723"/>
    </source>
</evidence>
<dbReference type="Pfam" id="PF12678">
    <property type="entry name" value="zf-rbx1"/>
    <property type="match status" value="1"/>
</dbReference>
<evidence type="ECO:0000313" key="15">
    <source>
        <dbReference type="EMBL" id="KZM98596.1"/>
    </source>
</evidence>
<dbReference type="PROSITE" id="PS50089">
    <property type="entry name" value="ZF_RING_2"/>
    <property type="match status" value="1"/>
</dbReference>
<dbReference type="GO" id="GO:0000325">
    <property type="term" value="C:plant-type vacuole"/>
    <property type="evidence" value="ECO:0007669"/>
    <property type="project" value="TreeGrafter"/>
</dbReference>
<keyword evidence="6" id="KW-0812">Transmembrane</keyword>
<comment type="pathway">
    <text evidence="3">Protein modification; protein ubiquitination.</text>
</comment>
<keyword evidence="7" id="KW-0479">Metal-binding</keyword>
<dbReference type="GO" id="GO:0016567">
    <property type="term" value="P:protein ubiquitination"/>
    <property type="evidence" value="ECO:0007669"/>
    <property type="project" value="TreeGrafter"/>
</dbReference>
<dbReference type="Gramene" id="KZM98596">
    <property type="protein sequence ID" value="KZM98596"/>
    <property type="gene ID" value="DCAR_014042"/>
</dbReference>
<gene>
    <name evidence="15" type="ORF">DCAR_014042</name>
</gene>
<dbReference type="InterPro" id="IPR013083">
    <property type="entry name" value="Znf_RING/FYVE/PHD"/>
</dbReference>
<dbReference type="EMBL" id="LNRQ01000004">
    <property type="protein sequence ID" value="KZM98596.1"/>
    <property type="molecule type" value="Genomic_DNA"/>
</dbReference>
<evidence type="ECO:0000256" key="9">
    <source>
        <dbReference type="ARBA" id="ARBA00022786"/>
    </source>
</evidence>
<keyword evidence="8 13" id="KW-0863">Zinc-finger</keyword>
<sequence length="120" mass="14161">MMTMMIKNFSSLVCNMLVSRGIQILRKPSKIVNFFGAQDDDLEIELCCVRLTRLNEEGKLTRVLPCMHEFHKGCISRWLDWYCKTCPICRFPMADREKTRREELTEEMVIWFSSFHAAGF</sequence>
<organism evidence="15">
    <name type="scientific">Daucus carota subsp. sativus</name>
    <name type="common">Carrot</name>
    <dbReference type="NCBI Taxonomy" id="79200"/>
    <lineage>
        <taxon>Eukaryota</taxon>
        <taxon>Viridiplantae</taxon>
        <taxon>Streptophyta</taxon>
        <taxon>Embryophyta</taxon>
        <taxon>Tracheophyta</taxon>
        <taxon>Spermatophyta</taxon>
        <taxon>Magnoliopsida</taxon>
        <taxon>eudicotyledons</taxon>
        <taxon>Gunneridae</taxon>
        <taxon>Pentapetalae</taxon>
        <taxon>asterids</taxon>
        <taxon>campanulids</taxon>
        <taxon>Apiales</taxon>
        <taxon>Apiaceae</taxon>
        <taxon>Apioideae</taxon>
        <taxon>Scandiceae</taxon>
        <taxon>Daucinae</taxon>
        <taxon>Daucus</taxon>
        <taxon>Daucus sect. Daucus</taxon>
    </lineage>
</organism>
<protein>
    <recommendedName>
        <fullName evidence="4">RING-type E3 ubiquitin transferase</fullName>
        <ecNumber evidence="4">2.3.2.27</ecNumber>
    </recommendedName>
</protein>
<evidence type="ECO:0000256" key="2">
    <source>
        <dbReference type="ARBA" id="ARBA00004141"/>
    </source>
</evidence>
<dbReference type="GO" id="GO:0016020">
    <property type="term" value="C:membrane"/>
    <property type="evidence" value="ECO:0007669"/>
    <property type="project" value="UniProtKB-SubCell"/>
</dbReference>
<dbReference type="PANTHER" id="PTHR45977:SF13">
    <property type="entry name" value="GB|AAF27103.1"/>
    <property type="match status" value="1"/>
</dbReference>
<keyword evidence="10" id="KW-0862">Zinc</keyword>
<evidence type="ECO:0000256" key="13">
    <source>
        <dbReference type="PROSITE-ProRule" id="PRU00175"/>
    </source>
</evidence>
<evidence type="ECO:0000256" key="11">
    <source>
        <dbReference type="ARBA" id="ARBA00022989"/>
    </source>
</evidence>
<dbReference type="AlphaFoldDB" id="A0A165XWB0"/>
<proteinExistence type="predicted"/>
<evidence type="ECO:0000259" key="14">
    <source>
        <dbReference type="PROSITE" id="PS50089"/>
    </source>
</evidence>
<accession>A0A165XWB0</accession>
<dbReference type="EC" id="2.3.2.27" evidence="4"/>
<dbReference type="GO" id="GO:0006511">
    <property type="term" value="P:ubiquitin-dependent protein catabolic process"/>
    <property type="evidence" value="ECO:0007669"/>
    <property type="project" value="TreeGrafter"/>
</dbReference>
<dbReference type="Gene3D" id="3.30.40.10">
    <property type="entry name" value="Zinc/RING finger domain, C3HC4 (zinc finger)"/>
    <property type="match status" value="1"/>
</dbReference>
<evidence type="ECO:0000256" key="8">
    <source>
        <dbReference type="ARBA" id="ARBA00022771"/>
    </source>
</evidence>
<dbReference type="GO" id="GO:0008270">
    <property type="term" value="F:zinc ion binding"/>
    <property type="evidence" value="ECO:0007669"/>
    <property type="project" value="UniProtKB-KW"/>
</dbReference>
<comment type="subcellular location">
    <subcellularLocation>
        <location evidence="2">Membrane</location>
        <topology evidence="2">Multi-pass membrane protein</topology>
    </subcellularLocation>
</comment>
<comment type="caution">
    <text evidence="15">The sequence shown here is derived from an EMBL/GenBank/DDBJ whole genome shotgun (WGS) entry which is preliminary data.</text>
</comment>
<keyword evidence="5" id="KW-0808">Transferase</keyword>
<name>A0A165XWB0_DAUCS</name>
<dbReference type="InterPro" id="IPR001841">
    <property type="entry name" value="Znf_RING"/>
</dbReference>
<dbReference type="InterPro" id="IPR024766">
    <property type="entry name" value="Znf_RING_H2"/>
</dbReference>
<evidence type="ECO:0000256" key="5">
    <source>
        <dbReference type="ARBA" id="ARBA00022679"/>
    </source>
</evidence>
<dbReference type="SUPFAM" id="SSF57850">
    <property type="entry name" value="RING/U-box"/>
    <property type="match status" value="1"/>
</dbReference>
<keyword evidence="11" id="KW-1133">Transmembrane helix</keyword>
<feature type="domain" description="RING-type" evidence="14">
    <location>
        <begin position="47"/>
        <end position="90"/>
    </location>
</feature>
<dbReference type="PANTHER" id="PTHR45977">
    <property type="entry name" value="TARGET OF ERK KINASE MPK-1"/>
    <property type="match status" value="1"/>
</dbReference>
<evidence type="ECO:0000256" key="12">
    <source>
        <dbReference type="ARBA" id="ARBA00023136"/>
    </source>
</evidence>
<dbReference type="GO" id="GO:0061630">
    <property type="term" value="F:ubiquitin protein ligase activity"/>
    <property type="evidence" value="ECO:0007669"/>
    <property type="project" value="UniProtKB-EC"/>
</dbReference>
<dbReference type="SMART" id="SM00184">
    <property type="entry name" value="RING"/>
    <property type="match status" value="1"/>
</dbReference>
<keyword evidence="9" id="KW-0833">Ubl conjugation pathway</keyword>
<evidence type="ECO:0000256" key="3">
    <source>
        <dbReference type="ARBA" id="ARBA00004906"/>
    </source>
</evidence>
<reference evidence="15" key="1">
    <citation type="journal article" date="2016" name="Nat. Genet.">
        <title>A high-quality carrot genome assembly provides new insights into carotenoid accumulation and asterid genome evolution.</title>
        <authorList>
            <person name="Iorizzo M."/>
            <person name="Ellison S."/>
            <person name="Senalik D."/>
            <person name="Zeng P."/>
            <person name="Satapoomin P."/>
            <person name="Huang J."/>
            <person name="Bowman M."/>
            <person name="Iovene M."/>
            <person name="Sanseverino W."/>
            <person name="Cavagnaro P."/>
            <person name="Yildiz M."/>
            <person name="Macko-Podgorni A."/>
            <person name="Moranska E."/>
            <person name="Grzebelus E."/>
            <person name="Grzebelus D."/>
            <person name="Ashrafi H."/>
            <person name="Zheng Z."/>
            <person name="Cheng S."/>
            <person name="Spooner D."/>
            <person name="Van Deynze A."/>
            <person name="Simon P."/>
        </authorList>
    </citation>
    <scope>NUCLEOTIDE SEQUENCE [LARGE SCALE GENOMIC DNA]</scope>
    <source>
        <tissue evidence="15">Leaf</tissue>
    </source>
</reference>
<evidence type="ECO:0000256" key="1">
    <source>
        <dbReference type="ARBA" id="ARBA00000900"/>
    </source>
</evidence>
<evidence type="ECO:0000256" key="10">
    <source>
        <dbReference type="ARBA" id="ARBA00022833"/>
    </source>
</evidence>
<comment type="catalytic activity">
    <reaction evidence="1">
        <text>S-ubiquitinyl-[E2 ubiquitin-conjugating enzyme]-L-cysteine + [acceptor protein]-L-lysine = [E2 ubiquitin-conjugating enzyme]-L-cysteine + N(6)-ubiquitinyl-[acceptor protein]-L-lysine.</text>
        <dbReference type="EC" id="2.3.2.27"/>
    </reaction>
</comment>
<evidence type="ECO:0000256" key="4">
    <source>
        <dbReference type="ARBA" id="ARBA00012483"/>
    </source>
</evidence>
<evidence type="ECO:0000256" key="6">
    <source>
        <dbReference type="ARBA" id="ARBA00022692"/>
    </source>
</evidence>
<keyword evidence="12" id="KW-0472">Membrane</keyword>